<dbReference type="AlphaFoldDB" id="A0A4Y2LZG1"/>
<protein>
    <submittedName>
        <fullName evidence="1">Uncharacterized protein</fullName>
    </submittedName>
</protein>
<reference evidence="1 2" key="1">
    <citation type="journal article" date="2019" name="Sci. Rep.">
        <title>Orb-weaving spider Araneus ventricosus genome elucidates the spidroin gene catalogue.</title>
        <authorList>
            <person name="Kono N."/>
            <person name="Nakamura H."/>
            <person name="Ohtoshi R."/>
            <person name="Moran D.A.P."/>
            <person name="Shinohara A."/>
            <person name="Yoshida Y."/>
            <person name="Fujiwara M."/>
            <person name="Mori M."/>
            <person name="Tomita M."/>
            <person name="Arakawa K."/>
        </authorList>
    </citation>
    <scope>NUCLEOTIDE SEQUENCE [LARGE SCALE GENOMIC DNA]</scope>
</reference>
<proteinExistence type="predicted"/>
<organism evidence="1 2">
    <name type="scientific">Araneus ventricosus</name>
    <name type="common">Orbweaver spider</name>
    <name type="synonym">Epeira ventricosa</name>
    <dbReference type="NCBI Taxonomy" id="182803"/>
    <lineage>
        <taxon>Eukaryota</taxon>
        <taxon>Metazoa</taxon>
        <taxon>Ecdysozoa</taxon>
        <taxon>Arthropoda</taxon>
        <taxon>Chelicerata</taxon>
        <taxon>Arachnida</taxon>
        <taxon>Araneae</taxon>
        <taxon>Araneomorphae</taxon>
        <taxon>Entelegynae</taxon>
        <taxon>Araneoidea</taxon>
        <taxon>Araneidae</taxon>
        <taxon>Araneus</taxon>
    </lineage>
</organism>
<comment type="caution">
    <text evidence="1">The sequence shown here is derived from an EMBL/GenBank/DDBJ whole genome shotgun (WGS) entry which is preliminary data.</text>
</comment>
<evidence type="ECO:0000313" key="1">
    <source>
        <dbReference type="EMBL" id="GBN19523.1"/>
    </source>
</evidence>
<accession>A0A4Y2LZG1</accession>
<keyword evidence="2" id="KW-1185">Reference proteome</keyword>
<name>A0A4Y2LZG1_ARAVE</name>
<sequence length="124" mass="13764">MEILTRNIALISFITALFKERSKSESLFVEDLGKEDFSNRKPCYPCPAYASMAPNDRRCNSSSTETGVLVAITGHCPTSPGGVTYYHWRKVTQSPPLLYFQENLHTYPVASHPRTRGAPRGGGL</sequence>
<evidence type="ECO:0000313" key="2">
    <source>
        <dbReference type="Proteomes" id="UP000499080"/>
    </source>
</evidence>
<dbReference type="EMBL" id="BGPR01006501">
    <property type="protein sequence ID" value="GBN19523.1"/>
    <property type="molecule type" value="Genomic_DNA"/>
</dbReference>
<dbReference type="Proteomes" id="UP000499080">
    <property type="component" value="Unassembled WGS sequence"/>
</dbReference>
<gene>
    <name evidence="1" type="ORF">AVEN_76263_1</name>
</gene>